<protein>
    <submittedName>
        <fullName evidence="6">Uncharacterized protein ORF9</fullName>
    </submittedName>
</protein>
<feature type="transmembrane region" description="Helical" evidence="5">
    <location>
        <begin position="65"/>
        <end position="85"/>
    </location>
</feature>
<dbReference type="Gene3D" id="1.20.1250.20">
    <property type="entry name" value="MFS general substrate transporter like domains"/>
    <property type="match status" value="1"/>
</dbReference>
<dbReference type="PANTHER" id="PTHR23502:SF47">
    <property type="entry name" value="MAJOR FACILITATOR SUPERFAMILY (MFS) PROFILE DOMAIN-CONTAINING PROTEIN-RELATED"/>
    <property type="match status" value="1"/>
</dbReference>
<comment type="subcellular location">
    <subcellularLocation>
        <location evidence="1">Membrane</location>
        <topology evidence="1">Multi-pass membrane protein</topology>
    </subcellularLocation>
</comment>
<name>C9K7D4_ALTAL</name>
<evidence type="ECO:0000256" key="4">
    <source>
        <dbReference type="ARBA" id="ARBA00023136"/>
    </source>
</evidence>
<feature type="transmembrane region" description="Helical" evidence="5">
    <location>
        <begin position="105"/>
        <end position="124"/>
    </location>
</feature>
<evidence type="ECO:0000256" key="3">
    <source>
        <dbReference type="ARBA" id="ARBA00022989"/>
    </source>
</evidence>
<reference evidence="6" key="1">
    <citation type="journal article" date="2004" name="Mol. Microbiol.">
        <title>Dissection of the host range of the fungal plant pathogen Alternaria alternata by modification of secondary metabolism.</title>
        <authorList>
            <person name="Ito K."/>
            <person name="Tanaka T."/>
            <person name="Hatta R."/>
            <person name="Yamamoto M."/>
            <person name="Akimitsu K."/>
            <person name="Tsuge T."/>
        </authorList>
    </citation>
    <scope>NUCLEOTIDE SEQUENCE</scope>
    <source>
        <strain evidence="6">NBRC 8984</strain>
    </source>
</reference>
<keyword evidence="3 5" id="KW-1133">Transmembrane helix</keyword>
<evidence type="ECO:0000256" key="2">
    <source>
        <dbReference type="ARBA" id="ARBA00022692"/>
    </source>
</evidence>
<dbReference type="InterPro" id="IPR036259">
    <property type="entry name" value="MFS_trans_sf"/>
</dbReference>
<dbReference type="AlphaFoldDB" id="C9K7D4"/>
<dbReference type="GO" id="GO:0022857">
    <property type="term" value="F:transmembrane transporter activity"/>
    <property type="evidence" value="ECO:0007669"/>
    <property type="project" value="TreeGrafter"/>
</dbReference>
<evidence type="ECO:0000256" key="5">
    <source>
        <dbReference type="SAM" id="Phobius"/>
    </source>
</evidence>
<reference evidence="6" key="2">
    <citation type="journal article" date="2007" name="Mol. Plant Microbe Interact.">
        <title>Expression profiles of genes encoded by the supernumerary chromosome controlling AM-toxin biosynthesis and pathogenicity in the apple pathotype of Alternaria alternata.</title>
        <authorList>
            <person name="Harimoto Y."/>
            <person name="Hatta R."/>
            <person name="Kodama M."/>
            <person name="Yamamoto M."/>
            <person name="Otani H."/>
            <person name="Tsuge T."/>
        </authorList>
    </citation>
    <scope>NUCLEOTIDE SEQUENCE</scope>
    <source>
        <strain evidence="6">NBRC 8984</strain>
    </source>
</reference>
<dbReference type="SUPFAM" id="SSF103473">
    <property type="entry name" value="MFS general substrate transporter"/>
    <property type="match status" value="1"/>
</dbReference>
<dbReference type="EMBL" id="AB525198">
    <property type="protein sequence ID" value="BAI44758.1"/>
    <property type="molecule type" value="Genomic_DNA"/>
</dbReference>
<dbReference type="PANTHER" id="PTHR23502">
    <property type="entry name" value="MAJOR FACILITATOR SUPERFAMILY"/>
    <property type="match status" value="1"/>
</dbReference>
<keyword evidence="4 5" id="KW-0472">Membrane</keyword>
<reference evidence="6" key="3">
    <citation type="submission" date="2009-10" db="EMBL/GenBank/DDBJ databases">
        <title>A Zn(II)2Cys6 transcription regulator encoded by the AMT gene cluster negatively controls AM-toxin production in the apple pathotype of Alternaria alternata.</title>
        <authorList>
            <person name="Harimoto Y."/>
            <person name="Kodama M."/>
            <person name="Yamamoto M."/>
            <person name="Otani H."/>
            <person name="Tsuge T."/>
        </authorList>
    </citation>
    <scope>NUCLEOTIDE SEQUENCE</scope>
    <source>
        <strain evidence="6">NBRC 8984</strain>
    </source>
</reference>
<proteinExistence type="predicted"/>
<keyword evidence="2 5" id="KW-0812">Transmembrane</keyword>
<accession>C9K7D4</accession>
<evidence type="ECO:0000313" key="6">
    <source>
        <dbReference type="EMBL" id="BAI44758.1"/>
    </source>
</evidence>
<sequence>MATWLQYRTIGLSVEQQLGEQRTTHAIYPLHSEEKIHRGRSLLVVGWNGQEDPMNPRNWSISKKWTATFMVSMSALLVGVCASIESPVRTLAAEDLRVSEIVESLSVALFLVGFGFGAMVSGPASEVLGRSGTYSVSNNQVSYLVDTRAPRKCGPSGPAGSTGCFNVSRSS</sequence>
<gene>
    <name evidence="6" type="primary">ORF9</name>
</gene>
<dbReference type="GO" id="GO:0005886">
    <property type="term" value="C:plasma membrane"/>
    <property type="evidence" value="ECO:0007669"/>
    <property type="project" value="TreeGrafter"/>
</dbReference>
<evidence type="ECO:0000256" key="1">
    <source>
        <dbReference type="ARBA" id="ARBA00004141"/>
    </source>
</evidence>
<organism evidence="6">
    <name type="scientific">Alternaria alternata</name>
    <name type="common">Alternaria rot fungus</name>
    <name type="synonym">Torula alternata</name>
    <dbReference type="NCBI Taxonomy" id="5599"/>
    <lineage>
        <taxon>Eukaryota</taxon>
        <taxon>Fungi</taxon>
        <taxon>Dikarya</taxon>
        <taxon>Ascomycota</taxon>
        <taxon>Pezizomycotina</taxon>
        <taxon>Dothideomycetes</taxon>
        <taxon>Pleosporomycetidae</taxon>
        <taxon>Pleosporales</taxon>
        <taxon>Pleosporineae</taxon>
        <taxon>Pleosporaceae</taxon>
        <taxon>Alternaria</taxon>
        <taxon>Alternaria sect. Alternaria</taxon>
        <taxon>Alternaria alternata complex</taxon>
    </lineage>
</organism>